<gene>
    <name evidence="3" type="ORF">NXF25_019899</name>
</gene>
<evidence type="ECO:0000256" key="2">
    <source>
        <dbReference type="SAM" id="Phobius"/>
    </source>
</evidence>
<evidence type="ECO:0000313" key="3">
    <source>
        <dbReference type="EMBL" id="KAK9396538.1"/>
    </source>
</evidence>
<comment type="caution">
    <text evidence="3">The sequence shown here is derived from an EMBL/GenBank/DDBJ whole genome shotgun (WGS) entry which is preliminary data.</text>
</comment>
<feature type="region of interest" description="Disordered" evidence="1">
    <location>
        <begin position="1"/>
        <end position="25"/>
    </location>
</feature>
<organism evidence="3 4">
    <name type="scientific">Crotalus adamanteus</name>
    <name type="common">Eastern diamondback rattlesnake</name>
    <dbReference type="NCBI Taxonomy" id="8729"/>
    <lineage>
        <taxon>Eukaryota</taxon>
        <taxon>Metazoa</taxon>
        <taxon>Chordata</taxon>
        <taxon>Craniata</taxon>
        <taxon>Vertebrata</taxon>
        <taxon>Euteleostomi</taxon>
        <taxon>Lepidosauria</taxon>
        <taxon>Squamata</taxon>
        <taxon>Bifurcata</taxon>
        <taxon>Unidentata</taxon>
        <taxon>Episquamata</taxon>
        <taxon>Toxicofera</taxon>
        <taxon>Serpentes</taxon>
        <taxon>Colubroidea</taxon>
        <taxon>Viperidae</taxon>
        <taxon>Crotalinae</taxon>
        <taxon>Crotalus</taxon>
    </lineage>
</organism>
<feature type="compositionally biased region" description="Basic and acidic residues" evidence="1">
    <location>
        <begin position="10"/>
        <end position="25"/>
    </location>
</feature>
<dbReference type="Proteomes" id="UP001474421">
    <property type="component" value="Unassembled WGS sequence"/>
</dbReference>
<keyword evidence="2" id="KW-0472">Membrane</keyword>
<keyword evidence="4" id="KW-1185">Reference proteome</keyword>
<sequence>MLENVVLPQKGDRDTTTIQDGRQRRAGPEKLTLWLAGSSDSDTKPKFLFGSAPKLVCKCAAMDKSAVAKMGAVASASVCALVGGVVLAQYIFTVKKKTGRKTKIIEMVRTL</sequence>
<reference evidence="3 4" key="1">
    <citation type="journal article" date="2024" name="Proc. Natl. Acad. Sci. U.S.A.">
        <title>The genetic regulatory architecture and epigenomic basis for age-related changes in rattlesnake venom.</title>
        <authorList>
            <person name="Hogan M.P."/>
            <person name="Holding M.L."/>
            <person name="Nystrom G.S."/>
            <person name="Colston T.J."/>
            <person name="Bartlett D.A."/>
            <person name="Mason A.J."/>
            <person name="Ellsworth S.A."/>
            <person name="Rautsaw R.M."/>
            <person name="Lawrence K.C."/>
            <person name="Strickland J.L."/>
            <person name="He B."/>
            <person name="Fraser P."/>
            <person name="Margres M.J."/>
            <person name="Gilbert D.M."/>
            <person name="Gibbs H.L."/>
            <person name="Parkinson C.L."/>
            <person name="Rokyta D.R."/>
        </authorList>
    </citation>
    <scope>NUCLEOTIDE SEQUENCE [LARGE SCALE GENOMIC DNA]</scope>
    <source>
        <strain evidence="3">DRR0105</strain>
    </source>
</reference>
<proteinExistence type="predicted"/>
<evidence type="ECO:0000313" key="4">
    <source>
        <dbReference type="Proteomes" id="UP001474421"/>
    </source>
</evidence>
<dbReference type="EMBL" id="JAOTOJ010000008">
    <property type="protein sequence ID" value="KAK9396538.1"/>
    <property type="molecule type" value="Genomic_DNA"/>
</dbReference>
<name>A0AAW1B353_CROAD</name>
<keyword evidence="2" id="KW-1133">Transmembrane helix</keyword>
<dbReference type="AlphaFoldDB" id="A0AAW1B353"/>
<feature type="transmembrane region" description="Helical" evidence="2">
    <location>
        <begin position="72"/>
        <end position="92"/>
    </location>
</feature>
<keyword evidence="2" id="KW-0812">Transmembrane</keyword>
<accession>A0AAW1B353</accession>
<protein>
    <submittedName>
        <fullName evidence="3">Cytosolic 5'-nucleotidase 3A</fullName>
    </submittedName>
</protein>
<evidence type="ECO:0000256" key="1">
    <source>
        <dbReference type="SAM" id="MobiDB-lite"/>
    </source>
</evidence>